<feature type="domain" description="Prion-inhibition and propagation HeLo" evidence="1">
    <location>
        <begin position="5"/>
        <end position="207"/>
    </location>
</feature>
<dbReference type="PANTHER" id="PTHR37542:SF3">
    <property type="entry name" value="PRION-INHIBITION AND PROPAGATION HELO DOMAIN-CONTAINING PROTEIN"/>
    <property type="match status" value="1"/>
</dbReference>
<dbReference type="EMBL" id="JASNWA010000006">
    <property type="protein sequence ID" value="KAK3174784.1"/>
    <property type="molecule type" value="Genomic_DNA"/>
</dbReference>
<protein>
    <recommendedName>
        <fullName evidence="1">Prion-inhibition and propagation HeLo domain-containing protein</fullName>
    </recommendedName>
</protein>
<dbReference type="InterPro" id="IPR029498">
    <property type="entry name" value="HeLo_dom"/>
</dbReference>
<gene>
    <name evidence="2" type="ORF">OEA41_002030</name>
</gene>
<dbReference type="Pfam" id="PF14479">
    <property type="entry name" value="HeLo"/>
    <property type="match status" value="1"/>
</dbReference>
<comment type="caution">
    <text evidence="2">The sequence shown here is derived from an EMBL/GenBank/DDBJ whole genome shotgun (WGS) entry which is preliminary data.</text>
</comment>
<organism evidence="2 3">
    <name type="scientific">Lepraria neglecta</name>
    <dbReference type="NCBI Taxonomy" id="209136"/>
    <lineage>
        <taxon>Eukaryota</taxon>
        <taxon>Fungi</taxon>
        <taxon>Dikarya</taxon>
        <taxon>Ascomycota</taxon>
        <taxon>Pezizomycotina</taxon>
        <taxon>Lecanoromycetes</taxon>
        <taxon>OSLEUM clade</taxon>
        <taxon>Lecanoromycetidae</taxon>
        <taxon>Lecanorales</taxon>
        <taxon>Lecanorineae</taxon>
        <taxon>Stereocaulaceae</taxon>
        <taxon>Lepraria</taxon>
    </lineage>
</organism>
<dbReference type="Proteomes" id="UP001276659">
    <property type="component" value="Unassembled WGS sequence"/>
</dbReference>
<keyword evidence="3" id="KW-1185">Reference proteome</keyword>
<evidence type="ECO:0000259" key="1">
    <source>
        <dbReference type="Pfam" id="PF14479"/>
    </source>
</evidence>
<evidence type="ECO:0000313" key="2">
    <source>
        <dbReference type="EMBL" id="KAK3174784.1"/>
    </source>
</evidence>
<sequence length="281" mass="31422">MEAVGFTIGVAGLAGAFTACVDCFEYIQLGRQFGRDYGKCLLRLDAAKVRMSRWGVAMGLGPESYLKRQVSASDEEMRLAQSLLDQIMESFKDAERVSERFMKHSMMQKSRTDDLLVYDADSNLDLSYQRLHLTMRELAGQRQKGTSMRKKAVWALYEKKRFDTMIEDVTAFVSELVDLFPAAQEDQRALCKTEVSAIHETEDLALLKDIASDDDKILAAEVEKEMDSRGHNVTDWKAGGSSKMWAGDDNASGVKSRGHNFARFTVSDHADVHLGNVNRGG</sequence>
<dbReference type="Gene3D" id="1.20.120.1020">
    <property type="entry name" value="Prion-inhibition and propagation, HeLo domain"/>
    <property type="match status" value="1"/>
</dbReference>
<evidence type="ECO:0000313" key="3">
    <source>
        <dbReference type="Proteomes" id="UP001276659"/>
    </source>
</evidence>
<name>A0AAD9ZAQ5_9LECA</name>
<dbReference type="AlphaFoldDB" id="A0AAD9ZAQ5"/>
<dbReference type="PANTHER" id="PTHR37542">
    <property type="entry name" value="HELO DOMAIN-CONTAINING PROTEIN-RELATED"/>
    <property type="match status" value="1"/>
</dbReference>
<accession>A0AAD9ZAQ5</accession>
<dbReference type="InterPro" id="IPR038305">
    <property type="entry name" value="HeLo_sf"/>
</dbReference>
<reference evidence="2" key="1">
    <citation type="submission" date="2022-11" db="EMBL/GenBank/DDBJ databases">
        <title>Chromosomal genome sequence assembly and mating type (MAT) locus characterization of the leprose asexual lichenized fungus Lepraria neglecta (Nyl.) Erichsen.</title>
        <authorList>
            <person name="Allen J.L."/>
            <person name="Pfeffer B."/>
        </authorList>
    </citation>
    <scope>NUCLEOTIDE SEQUENCE</scope>
    <source>
        <strain evidence="2">Allen 5258</strain>
    </source>
</reference>
<proteinExistence type="predicted"/>